<dbReference type="KEGG" id="clus:A9F13_12g00803"/>
<comment type="caution">
    <text evidence="9">The sequence shown here is derived from an EMBL/GenBank/DDBJ whole genome shotgun (WGS) entry which is preliminary data.</text>
</comment>
<keyword evidence="4 7" id="KW-0560">Oxidoreductase</keyword>
<comment type="function">
    <text evidence="7">Thiol-specific peroxidase that catalyzes the reduction of hydrogen peroxide and organic hydroperoxides to water and alcohols, respectively. Plays a role in cell protection against oxidative stress by detoxifying peroxides.</text>
</comment>
<dbReference type="SUPFAM" id="SSF52833">
    <property type="entry name" value="Thioredoxin-like"/>
    <property type="match status" value="1"/>
</dbReference>
<accession>A0AA91PXX1</accession>
<protein>
    <submittedName>
        <fullName evidence="9">Peroxiredoxin type-2</fullName>
    </submittedName>
</protein>
<keyword evidence="5 7" id="KW-0676">Redox-active center</keyword>
<proteinExistence type="inferred from homology"/>
<dbReference type="GO" id="GO:0008379">
    <property type="term" value="F:thioredoxin peroxidase activity"/>
    <property type="evidence" value="ECO:0007669"/>
    <property type="project" value="InterPro"/>
</dbReference>
<sequence length="203" mass="21861">MARPSSWKLFQNIVKMTISKGQKFPSGVEFAYVPIDLDSVSKEDALACSTPLPLSLDKLFEKNKGGNVLFVSVPGAFTPTCTANHIPPYLSHLKELKSSKKITTVVVLSANDPFVNNAWGKLLLQKADLSGDLPKVVFASDPNAKFSSDNGISLDLTEKGLGVRTARYAFVVNADTKEVSYFGSEPGSDVTVSGYEAILDAKL</sequence>
<dbReference type="PROSITE" id="PS51352">
    <property type="entry name" value="THIOREDOXIN_2"/>
    <property type="match status" value="1"/>
</dbReference>
<dbReference type="Pfam" id="PF08534">
    <property type="entry name" value="Redoxin"/>
    <property type="match status" value="1"/>
</dbReference>
<dbReference type="Proteomes" id="UP000195602">
    <property type="component" value="Unassembled WGS sequence"/>
</dbReference>
<keyword evidence="2 7" id="KW-0575">Peroxidase</keyword>
<evidence type="ECO:0000256" key="2">
    <source>
        <dbReference type="ARBA" id="ARBA00022559"/>
    </source>
</evidence>
<keyword evidence="3 7" id="KW-0049">Antioxidant</keyword>
<dbReference type="PANTHER" id="PTHR10430">
    <property type="entry name" value="PEROXIREDOXIN"/>
    <property type="match status" value="1"/>
</dbReference>
<dbReference type="InterPro" id="IPR013740">
    <property type="entry name" value="Redoxin"/>
</dbReference>
<dbReference type="EMBL" id="LYUB02000012">
    <property type="protein sequence ID" value="OVF07555.1"/>
    <property type="molecule type" value="Genomic_DNA"/>
</dbReference>
<evidence type="ECO:0000256" key="3">
    <source>
        <dbReference type="ARBA" id="ARBA00022862"/>
    </source>
</evidence>
<dbReference type="InterPro" id="IPR013766">
    <property type="entry name" value="Thioredoxin_domain"/>
</dbReference>
<dbReference type="GO" id="GO:0005777">
    <property type="term" value="C:peroxisome"/>
    <property type="evidence" value="ECO:0007669"/>
    <property type="project" value="TreeGrafter"/>
</dbReference>
<dbReference type="PANTHER" id="PTHR10430:SF16">
    <property type="entry name" value="PEROXIREDOXIN-5, MITOCHONDRIAL"/>
    <property type="match status" value="1"/>
</dbReference>
<dbReference type="Gene3D" id="3.40.30.10">
    <property type="entry name" value="Glutaredoxin"/>
    <property type="match status" value="1"/>
</dbReference>
<evidence type="ECO:0000256" key="5">
    <source>
        <dbReference type="ARBA" id="ARBA00023284"/>
    </source>
</evidence>
<name>A0AA91PXX1_CLALS</name>
<organism evidence="9 10">
    <name type="scientific">Clavispora lusitaniae</name>
    <name type="common">Candida lusitaniae</name>
    <dbReference type="NCBI Taxonomy" id="36911"/>
    <lineage>
        <taxon>Eukaryota</taxon>
        <taxon>Fungi</taxon>
        <taxon>Dikarya</taxon>
        <taxon>Ascomycota</taxon>
        <taxon>Saccharomycotina</taxon>
        <taxon>Pichiomycetes</taxon>
        <taxon>Metschnikowiaceae</taxon>
        <taxon>Clavispora</taxon>
    </lineage>
</organism>
<evidence type="ECO:0000256" key="4">
    <source>
        <dbReference type="ARBA" id="ARBA00023002"/>
    </source>
</evidence>
<feature type="active site" description="Cysteine sulfenic acid (-SOH) intermediate" evidence="6">
    <location>
        <position position="81"/>
    </location>
</feature>
<evidence type="ECO:0000256" key="7">
    <source>
        <dbReference type="RuleBase" id="RU366011"/>
    </source>
</evidence>
<evidence type="ECO:0000256" key="1">
    <source>
        <dbReference type="ARBA" id="ARBA00010505"/>
    </source>
</evidence>
<evidence type="ECO:0000313" key="9">
    <source>
        <dbReference type="EMBL" id="OVF07555.1"/>
    </source>
</evidence>
<dbReference type="GO" id="GO:0005739">
    <property type="term" value="C:mitochondrion"/>
    <property type="evidence" value="ECO:0007669"/>
    <property type="project" value="TreeGrafter"/>
</dbReference>
<dbReference type="GO" id="GO:0042744">
    <property type="term" value="P:hydrogen peroxide catabolic process"/>
    <property type="evidence" value="ECO:0007669"/>
    <property type="project" value="TreeGrafter"/>
</dbReference>
<dbReference type="InterPro" id="IPR036249">
    <property type="entry name" value="Thioredoxin-like_sf"/>
</dbReference>
<dbReference type="CDD" id="cd03013">
    <property type="entry name" value="PRX5_like"/>
    <property type="match status" value="1"/>
</dbReference>
<evidence type="ECO:0000256" key="6">
    <source>
        <dbReference type="PIRSR" id="PIRSR637944-1"/>
    </source>
</evidence>
<reference evidence="9 10" key="1">
    <citation type="submission" date="2017-04" db="EMBL/GenBank/DDBJ databases">
        <title>Draft genome of the yeast Clavispora lusitaniae type strain CBS 6936.</title>
        <authorList>
            <person name="Durrens P."/>
            <person name="Klopp C."/>
            <person name="Biteau N."/>
            <person name="Fitton-Ouhabi V."/>
            <person name="Dementhon K."/>
            <person name="Accoceberry I."/>
            <person name="Sherman D.J."/>
            <person name="Noel T."/>
        </authorList>
    </citation>
    <scope>NUCLEOTIDE SEQUENCE [LARGE SCALE GENOMIC DNA]</scope>
    <source>
        <strain evidence="9 10">CBS 6936</strain>
    </source>
</reference>
<comment type="similarity">
    <text evidence="1 7">Belongs to the peroxiredoxin family. Prx5 subfamily.</text>
</comment>
<dbReference type="GO" id="GO:0045454">
    <property type="term" value="P:cell redox homeostasis"/>
    <property type="evidence" value="ECO:0007669"/>
    <property type="project" value="TreeGrafter"/>
</dbReference>
<dbReference type="InterPro" id="IPR037944">
    <property type="entry name" value="PRX5-like"/>
</dbReference>
<gene>
    <name evidence="9" type="ORF">A9F13_12g00803</name>
</gene>
<feature type="domain" description="Thioredoxin" evidence="8">
    <location>
        <begin position="18"/>
        <end position="203"/>
    </location>
</feature>
<dbReference type="GO" id="GO:0034599">
    <property type="term" value="P:cellular response to oxidative stress"/>
    <property type="evidence" value="ECO:0007669"/>
    <property type="project" value="InterPro"/>
</dbReference>
<evidence type="ECO:0000259" key="8">
    <source>
        <dbReference type="PROSITE" id="PS51352"/>
    </source>
</evidence>
<dbReference type="AlphaFoldDB" id="A0AA91PXX1"/>
<evidence type="ECO:0000313" key="10">
    <source>
        <dbReference type="Proteomes" id="UP000195602"/>
    </source>
</evidence>